<organism evidence="2 3">
    <name type="scientific">Cirrhinus molitorella</name>
    <name type="common">mud carp</name>
    <dbReference type="NCBI Taxonomy" id="172907"/>
    <lineage>
        <taxon>Eukaryota</taxon>
        <taxon>Metazoa</taxon>
        <taxon>Chordata</taxon>
        <taxon>Craniata</taxon>
        <taxon>Vertebrata</taxon>
        <taxon>Euteleostomi</taxon>
        <taxon>Actinopterygii</taxon>
        <taxon>Neopterygii</taxon>
        <taxon>Teleostei</taxon>
        <taxon>Ostariophysi</taxon>
        <taxon>Cypriniformes</taxon>
        <taxon>Cyprinidae</taxon>
        <taxon>Labeoninae</taxon>
        <taxon>Labeonini</taxon>
        <taxon>Cirrhinus</taxon>
    </lineage>
</organism>
<protein>
    <submittedName>
        <fullName evidence="2">Uncharacterized protein</fullName>
    </submittedName>
</protein>
<proteinExistence type="predicted"/>
<dbReference type="Proteomes" id="UP001187343">
    <property type="component" value="Unassembled WGS sequence"/>
</dbReference>
<accession>A0AA88P9D7</accession>
<keyword evidence="3" id="KW-1185">Reference proteome</keyword>
<gene>
    <name evidence="2" type="ORF">Q8A67_021237</name>
</gene>
<evidence type="ECO:0000256" key="1">
    <source>
        <dbReference type="SAM" id="MobiDB-lite"/>
    </source>
</evidence>
<evidence type="ECO:0000313" key="3">
    <source>
        <dbReference type="Proteomes" id="UP001187343"/>
    </source>
</evidence>
<evidence type="ECO:0000313" key="2">
    <source>
        <dbReference type="EMBL" id="KAK2874084.1"/>
    </source>
</evidence>
<comment type="caution">
    <text evidence="2">The sequence shown here is derived from an EMBL/GenBank/DDBJ whole genome shotgun (WGS) entry which is preliminary data.</text>
</comment>
<name>A0AA88P9D7_9TELE</name>
<sequence>MGGKVKAGQVWIPAKTLKTPADSSTSYRGLLGRVQSSSNKPAETIKIKEVASRPGEPGKGTDKVFRAIPLINSMALERKGNDNGKSHQCE</sequence>
<dbReference type="EMBL" id="JAUYZG010000021">
    <property type="protein sequence ID" value="KAK2874084.1"/>
    <property type="molecule type" value="Genomic_DNA"/>
</dbReference>
<feature type="region of interest" description="Disordered" evidence="1">
    <location>
        <begin position="33"/>
        <end position="64"/>
    </location>
</feature>
<reference evidence="2" key="1">
    <citation type="submission" date="2023-08" db="EMBL/GenBank/DDBJ databases">
        <title>Chromosome-level Genome Assembly of mud carp (Cirrhinus molitorella).</title>
        <authorList>
            <person name="Liu H."/>
        </authorList>
    </citation>
    <scope>NUCLEOTIDE SEQUENCE</scope>
    <source>
        <strain evidence="2">Prfri</strain>
        <tissue evidence="2">Muscle</tissue>
    </source>
</reference>
<dbReference type="AlphaFoldDB" id="A0AA88P9D7"/>